<dbReference type="GO" id="GO:0046872">
    <property type="term" value="F:metal ion binding"/>
    <property type="evidence" value="ECO:0007669"/>
    <property type="project" value="UniProtKB-KW"/>
</dbReference>
<evidence type="ECO:0000313" key="6">
    <source>
        <dbReference type="EnsemblPlants" id="Pp3c7_13350V3.1"/>
    </source>
</evidence>
<dbReference type="InterPro" id="IPR044861">
    <property type="entry name" value="IPNS-like_FE2OG_OXY"/>
</dbReference>
<dbReference type="GO" id="GO:0016491">
    <property type="term" value="F:oxidoreductase activity"/>
    <property type="evidence" value="ECO:0007669"/>
    <property type="project" value="UniProtKB-KW"/>
</dbReference>
<proteinExistence type="inferred from homology"/>
<accession>A0A2K1KBK0</accession>
<reference evidence="5 7" key="2">
    <citation type="journal article" date="2018" name="Plant J.">
        <title>The Physcomitrella patens chromosome-scale assembly reveals moss genome structure and evolution.</title>
        <authorList>
            <person name="Lang D."/>
            <person name="Ullrich K.K."/>
            <person name="Murat F."/>
            <person name="Fuchs J."/>
            <person name="Jenkins J."/>
            <person name="Haas F.B."/>
            <person name="Piednoel M."/>
            <person name="Gundlach H."/>
            <person name="Van Bel M."/>
            <person name="Meyberg R."/>
            <person name="Vives C."/>
            <person name="Morata J."/>
            <person name="Symeonidi A."/>
            <person name="Hiss M."/>
            <person name="Muchero W."/>
            <person name="Kamisugi Y."/>
            <person name="Saleh O."/>
            <person name="Blanc G."/>
            <person name="Decker E.L."/>
            <person name="van Gessel N."/>
            <person name="Grimwood J."/>
            <person name="Hayes R.D."/>
            <person name="Graham S.W."/>
            <person name="Gunter L.E."/>
            <person name="McDaniel S.F."/>
            <person name="Hoernstein S.N.W."/>
            <person name="Larsson A."/>
            <person name="Li F.W."/>
            <person name="Perroud P.F."/>
            <person name="Phillips J."/>
            <person name="Ranjan P."/>
            <person name="Rokshar D.S."/>
            <person name="Rothfels C.J."/>
            <person name="Schneider L."/>
            <person name="Shu S."/>
            <person name="Stevenson D.W."/>
            <person name="Thummler F."/>
            <person name="Tillich M."/>
            <person name="Villarreal Aguilar J.C."/>
            <person name="Widiez T."/>
            <person name="Wong G.K."/>
            <person name="Wymore A."/>
            <person name="Zhang Y."/>
            <person name="Zimmer A.D."/>
            <person name="Quatrano R.S."/>
            <person name="Mayer K.F.X."/>
            <person name="Goodstein D."/>
            <person name="Casacuberta J.M."/>
            <person name="Vandepoele K."/>
            <person name="Reski R."/>
            <person name="Cuming A.C."/>
            <person name="Tuskan G.A."/>
            <person name="Maumus F."/>
            <person name="Salse J."/>
            <person name="Schmutz J."/>
            <person name="Rensing S.A."/>
        </authorList>
    </citation>
    <scope>NUCLEOTIDE SEQUENCE [LARGE SCALE GENOMIC DNA]</scope>
    <source>
        <strain evidence="6 7">cv. Gransden 2004</strain>
    </source>
</reference>
<keyword evidence="1 3" id="KW-0479">Metal-binding</keyword>
<dbReference type="InterPro" id="IPR005123">
    <property type="entry name" value="Oxoglu/Fe-dep_dioxygenase_dom"/>
</dbReference>
<gene>
    <name evidence="6" type="primary">LOC112284484</name>
    <name evidence="5" type="ORF">PHYPA_010342</name>
</gene>
<dbReference type="EnsemblPlants" id="Pp3c7_13350V3.2">
    <property type="protein sequence ID" value="Pp3c7_13350V3.2"/>
    <property type="gene ID" value="Pp3c7_13350"/>
</dbReference>
<evidence type="ECO:0000256" key="3">
    <source>
        <dbReference type="RuleBase" id="RU003682"/>
    </source>
</evidence>
<protein>
    <recommendedName>
        <fullName evidence="4">Fe2OG dioxygenase domain-containing protein</fullName>
    </recommendedName>
</protein>
<keyword evidence="2 3" id="KW-0408">Iron</keyword>
<dbReference type="PANTHER" id="PTHR47990">
    <property type="entry name" value="2-OXOGLUTARATE (2OG) AND FE(II)-DEPENDENT OXYGENASE SUPERFAMILY PROTEIN-RELATED"/>
    <property type="match status" value="1"/>
</dbReference>
<evidence type="ECO:0000313" key="7">
    <source>
        <dbReference type="Proteomes" id="UP000006727"/>
    </source>
</evidence>
<comment type="similarity">
    <text evidence="3">Belongs to the iron/ascorbate-dependent oxidoreductase family.</text>
</comment>
<reference evidence="5 7" key="1">
    <citation type="journal article" date="2008" name="Science">
        <title>The Physcomitrella genome reveals evolutionary insights into the conquest of land by plants.</title>
        <authorList>
            <person name="Rensing S."/>
            <person name="Lang D."/>
            <person name="Zimmer A."/>
            <person name="Terry A."/>
            <person name="Salamov A."/>
            <person name="Shapiro H."/>
            <person name="Nishiyama T."/>
            <person name="Perroud P.-F."/>
            <person name="Lindquist E."/>
            <person name="Kamisugi Y."/>
            <person name="Tanahashi T."/>
            <person name="Sakakibara K."/>
            <person name="Fujita T."/>
            <person name="Oishi K."/>
            <person name="Shin-I T."/>
            <person name="Kuroki Y."/>
            <person name="Toyoda A."/>
            <person name="Suzuki Y."/>
            <person name="Hashimoto A."/>
            <person name="Yamaguchi K."/>
            <person name="Sugano A."/>
            <person name="Kohara Y."/>
            <person name="Fujiyama A."/>
            <person name="Anterola A."/>
            <person name="Aoki S."/>
            <person name="Ashton N."/>
            <person name="Barbazuk W.B."/>
            <person name="Barker E."/>
            <person name="Bennetzen J."/>
            <person name="Bezanilla M."/>
            <person name="Blankenship R."/>
            <person name="Cho S.H."/>
            <person name="Dutcher S."/>
            <person name="Estelle M."/>
            <person name="Fawcett J.A."/>
            <person name="Gundlach H."/>
            <person name="Hanada K."/>
            <person name="Heyl A."/>
            <person name="Hicks K.A."/>
            <person name="Hugh J."/>
            <person name="Lohr M."/>
            <person name="Mayer K."/>
            <person name="Melkozernov A."/>
            <person name="Murata T."/>
            <person name="Nelson D."/>
            <person name="Pils B."/>
            <person name="Prigge M."/>
            <person name="Reiss B."/>
            <person name="Renner T."/>
            <person name="Rombauts S."/>
            <person name="Rushton P."/>
            <person name="Sanderfoot A."/>
            <person name="Schween G."/>
            <person name="Shiu S.-H."/>
            <person name="Stueber K."/>
            <person name="Theodoulou F.L."/>
            <person name="Tu H."/>
            <person name="Van de Peer Y."/>
            <person name="Verrier P.J."/>
            <person name="Waters E."/>
            <person name="Wood A."/>
            <person name="Yang L."/>
            <person name="Cove D."/>
            <person name="Cuming A."/>
            <person name="Hasebe M."/>
            <person name="Lucas S."/>
            <person name="Mishler D.B."/>
            <person name="Reski R."/>
            <person name="Grigoriev I."/>
            <person name="Quatrano R.S."/>
            <person name="Boore J.L."/>
        </authorList>
    </citation>
    <scope>NUCLEOTIDE SEQUENCE [LARGE SCALE GENOMIC DNA]</scope>
    <source>
        <strain evidence="6 7">cv. Gransden 2004</strain>
    </source>
</reference>
<evidence type="ECO:0000259" key="4">
    <source>
        <dbReference type="PROSITE" id="PS51471"/>
    </source>
</evidence>
<dbReference type="GeneID" id="112284484"/>
<organism evidence="5">
    <name type="scientific">Physcomitrium patens</name>
    <name type="common">Spreading-leaved earth moss</name>
    <name type="synonym">Physcomitrella patens</name>
    <dbReference type="NCBI Taxonomy" id="3218"/>
    <lineage>
        <taxon>Eukaryota</taxon>
        <taxon>Viridiplantae</taxon>
        <taxon>Streptophyta</taxon>
        <taxon>Embryophyta</taxon>
        <taxon>Bryophyta</taxon>
        <taxon>Bryophytina</taxon>
        <taxon>Bryopsida</taxon>
        <taxon>Funariidae</taxon>
        <taxon>Funariales</taxon>
        <taxon>Funariaceae</taxon>
        <taxon>Physcomitrium</taxon>
    </lineage>
</organism>
<dbReference type="EnsemblPlants" id="Pp3c7_13350V3.1">
    <property type="protein sequence ID" value="Pp3c7_13350V3.1"/>
    <property type="gene ID" value="Pp3c7_13350"/>
</dbReference>
<reference evidence="6" key="3">
    <citation type="submission" date="2020-12" db="UniProtKB">
        <authorList>
            <consortium name="EnsemblPlants"/>
        </authorList>
    </citation>
    <scope>IDENTIFICATION</scope>
</reference>
<dbReference type="RefSeq" id="XP_024380075.1">
    <property type="nucleotide sequence ID" value="XM_024524307.2"/>
</dbReference>
<dbReference type="OrthoDB" id="288590at2759"/>
<dbReference type="Pfam" id="PF14226">
    <property type="entry name" value="DIOX_N"/>
    <property type="match status" value="1"/>
</dbReference>
<evidence type="ECO:0000256" key="2">
    <source>
        <dbReference type="ARBA" id="ARBA00023004"/>
    </source>
</evidence>
<keyword evidence="7" id="KW-1185">Reference proteome</keyword>
<dbReference type="Gene3D" id="2.60.120.330">
    <property type="entry name" value="B-lactam Antibiotic, Isopenicillin N Synthase, Chain"/>
    <property type="match status" value="1"/>
</dbReference>
<feature type="domain" description="Fe2OG dioxygenase" evidence="4">
    <location>
        <begin position="150"/>
        <end position="249"/>
    </location>
</feature>
<evidence type="ECO:0000313" key="5">
    <source>
        <dbReference type="EMBL" id="PNR51156.1"/>
    </source>
</evidence>
<dbReference type="PaxDb" id="3218-PP1S75_72V6.1"/>
<dbReference type="SUPFAM" id="SSF51197">
    <property type="entry name" value="Clavaminate synthase-like"/>
    <property type="match status" value="1"/>
</dbReference>
<dbReference type="Pfam" id="PF03171">
    <property type="entry name" value="2OG-FeII_Oxy"/>
    <property type="match status" value="1"/>
</dbReference>
<dbReference type="Proteomes" id="UP000006727">
    <property type="component" value="Chromosome 7"/>
</dbReference>
<dbReference type="PROSITE" id="PS51471">
    <property type="entry name" value="FE2OG_OXY"/>
    <property type="match status" value="1"/>
</dbReference>
<dbReference type="InterPro" id="IPR027443">
    <property type="entry name" value="IPNS-like_sf"/>
</dbReference>
<dbReference type="InterPro" id="IPR026992">
    <property type="entry name" value="DIOX_N"/>
</dbReference>
<dbReference type="Gramene" id="Pp3c7_13350V3.1">
    <property type="protein sequence ID" value="Pp3c7_13350V3.1"/>
    <property type="gene ID" value="Pp3c7_13350"/>
</dbReference>
<keyword evidence="3" id="KW-0560">Oxidoreductase</keyword>
<evidence type="ECO:0000256" key="1">
    <source>
        <dbReference type="ARBA" id="ARBA00022723"/>
    </source>
</evidence>
<sequence>MLEDEPGREQVLADTIRASEEWGFFQVINHGVPDTLMDAAMEMSKRFFALTSAEKEEFKMRQVAGVGYGRFVVERPGVAKDWVDRLQLNSVNKDELEVYDLVLNNPPGCQGLFEKYGNAVYELARRILAILSEGMEQNSEFFYKKTAADGFLRTSINYYPPCPQPDLVMGTSCHEDASSITILQQDDVCGLEVPKVGNWVSVSPIPHAFVVKIGDILQVVSNDKLKSVTHRAVVAGHTGRISIANFLMPRRDTKVQPATELCSKTQPSVFGSMEYGRYLVEVVATNLLRNKVDTLRIKHPVYDSSS</sequence>
<dbReference type="AlphaFoldDB" id="A0A2K1KBK0"/>
<dbReference type="PRINTS" id="PR00682">
    <property type="entry name" value="IPNSYNTHASE"/>
</dbReference>
<dbReference type="Gramene" id="Pp3c7_13350V3.2">
    <property type="protein sequence ID" value="Pp3c7_13350V3.2"/>
    <property type="gene ID" value="Pp3c7_13350"/>
</dbReference>
<name>A0A2K1KBK0_PHYPA</name>
<dbReference type="EMBL" id="ABEU02000007">
    <property type="protein sequence ID" value="PNR51156.1"/>
    <property type="molecule type" value="Genomic_DNA"/>
</dbReference>
<dbReference type="InterPro" id="IPR050231">
    <property type="entry name" value="Iron_ascorbate_oxido_reductase"/>
</dbReference>